<accession>A0A8J3FZM2</accession>
<dbReference type="Pfam" id="PF02826">
    <property type="entry name" value="2-Hacid_dh_C"/>
    <property type="match status" value="1"/>
</dbReference>
<dbReference type="RefSeq" id="WP_189492093.1">
    <property type="nucleotide sequence ID" value="NZ_BMZG01000004.1"/>
</dbReference>
<feature type="domain" description="D-isomer specific 2-hydroxyacid dehydrogenase NAD-binding" evidence="3">
    <location>
        <begin position="108"/>
        <end position="281"/>
    </location>
</feature>
<dbReference type="SUPFAM" id="SSF51735">
    <property type="entry name" value="NAD(P)-binding Rossmann-fold domains"/>
    <property type="match status" value="1"/>
</dbReference>
<keyword evidence="2" id="KW-0520">NAD</keyword>
<evidence type="ECO:0000259" key="3">
    <source>
        <dbReference type="Pfam" id="PF02826"/>
    </source>
</evidence>
<dbReference type="EMBL" id="BMZG01000004">
    <property type="protein sequence ID" value="GHA70062.1"/>
    <property type="molecule type" value="Genomic_DNA"/>
</dbReference>
<evidence type="ECO:0000313" key="4">
    <source>
        <dbReference type="EMBL" id="GHA70062.1"/>
    </source>
</evidence>
<evidence type="ECO:0000313" key="5">
    <source>
        <dbReference type="Proteomes" id="UP000614287"/>
    </source>
</evidence>
<dbReference type="PANTHER" id="PTHR43333:SF1">
    <property type="entry name" value="D-ISOMER SPECIFIC 2-HYDROXYACID DEHYDROGENASE NAD-BINDING DOMAIN-CONTAINING PROTEIN"/>
    <property type="match status" value="1"/>
</dbReference>
<protein>
    <submittedName>
        <fullName evidence="4">2-hydroxyacid dehydrogenase</fullName>
    </submittedName>
</protein>
<dbReference type="InterPro" id="IPR036291">
    <property type="entry name" value="NAD(P)-bd_dom_sf"/>
</dbReference>
<evidence type="ECO:0000256" key="2">
    <source>
        <dbReference type="ARBA" id="ARBA00023027"/>
    </source>
</evidence>
<keyword evidence="1" id="KW-0560">Oxidoreductase</keyword>
<dbReference type="AlphaFoldDB" id="A0A8J3FZM2"/>
<keyword evidence="5" id="KW-1185">Reference proteome</keyword>
<dbReference type="CDD" id="cd05300">
    <property type="entry name" value="2-Hacid_dh_1"/>
    <property type="match status" value="1"/>
</dbReference>
<reference evidence="4" key="1">
    <citation type="journal article" date="2014" name="Int. J. Syst. Evol. Microbiol.">
        <title>Complete genome sequence of Corynebacterium casei LMG S-19264T (=DSM 44701T), isolated from a smear-ripened cheese.</title>
        <authorList>
            <consortium name="US DOE Joint Genome Institute (JGI-PGF)"/>
            <person name="Walter F."/>
            <person name="Albersmeier A."/>
            <person name="Kalinowski J."/>
            <person name="Ruckert C."/>
        </authorList>
    </citation>
    <scope>NUCLEOTIDE SEQUENCE</scope>
    <source>
        <strain evidence="4">KCTC 32501</strain>
    </source>
</reference>
<reference evidence="4" key="2">
    <citation type="submission" date="2020-09" db="EMBL/GenBank/DDBJ databases">
        <authorList>
            <person name="Sun Q."/>
            <person name="Kim S."/>
        </authorList>
    </citation>
    <scope>NUCLEOTIDE SEQUENCE</scope>
    <source>
        <strain evidence="4">KCTC 32501</strain>
    </source>
</reference>
<organism evidence="4 5">
    <name type="scientific">Formosimonas limnophila</name>
    <dbReference type="NCBI Taxonomy" id="1384487"/>
    <lineage>
        <taxon>Bacteria</taxon>
        <taxon>Pseudomonadati</taxon>
        <taxon>Pseudomonadota</taxon>
        <taxon>Betaproteobacteria</taxon>
        <taxon>Burkholderiales</taxon>
        <taxon>Burkholderiaceae</taxon>
        <taxon>Formosimonas</taxon>
    </lineage>
</organism>
<gene>
    <name evidence="4" type="ORF">GCM10009007_08380</name>
</gene>
<name>A0A8J3FZM2_9BURK</name>
<sequence length="316" mass="35127">MTGLILSKAALSYQHFAEQSRIEDLRDWWVTECLDDVLSADDLRRASVRWLLAEPSLALAVLPYLPNLVWLQSTWAGVEVLLAPSLRRDYTLTNIRGIFAPLMSEYVLAHCLAHERRLLAHEAAKREKRWLNEHNGVLRGKTLLIMGVGSIGMGIAQAARFFGMRVLGVVGTARPMSDVDEVGTFVDLPTLLPRADYVVNVLPNTPATQNVVDARFLSLMKSSAVFMNVGRGQAVIEADLAAALSNGIISAAVLDVYREEPLPEHHVFWDTPNLTLTSHTAAPSFPEEVFGVFAENHRRFVAGEDLMYQVSFERGY</sequence>
<dbReference type="Gene3D" id="3.40.50.720">
    <property type="entry name" value="NAD(P)-binding Rossmann-like Domain"/>
    <property type="match status" value="2"/>
</dbReference>
<proteinExistence type="predicted"/>
<comment type="caution">
    <text evidence="4">The sequence shown here is derived from an EMBL/GenBank/DDBJ whole genome shotgun (WGS) entry which is preliminary data.</text>
</comment>
<dbReference type="GO" id="GO:0051287">
    <property type="term" value="F:NAD binding"/>
    <property type="evidence" value="ECO:0007669"/>
    <property type="project" value="InterPro"/>
</dbReference>
<evidence type="ECO:0000256" key="1">
    <source>
        <dbReference type="ARBA" id="ARBA00023002"/>
    </source>
</evidence>
<dbReference type="InterPro" id="IPR006140">
    <property type="entry name" value="D-isomer_DH_NAD-bd"/>
</dbReference>
<dbReference type="Proteomes" id="UP000614287">
    <property type="component" value="Unassembled WGS sequence"/>
</dbReference>
<dbReference type="GO" id="GO:0016491">
    <property type="term" value="F:oxidoreductase activity"/>
    <property type="evidence" value="ECO:0007669"/>
    <property type="project" value="UniProtKB-KW"/>
</dbReference>
<dbReference type="PANTHER" id="PTHR43333">
    <property type="entry name" value="2-HACID_DH_C DOMAIN-CONTAINING PROTEIN"/>
    <property type="match status" value="1"/>
</dbReference>